<feature type="region of interest" description="Disordered" evidence="1">
    <location>
        <begin position="1"/>
        <end position="24"/>
    </location>
</feature>
<accession>A0A5D2UER6</accession>
<organism evidence="2 3">
    <name type="scientific">Gossypium mustelinum</name>
    <name type="common">Cotton</name>
    <name type="synonym">Gossypium caicoense</name>
    <dbReference type="NCBI Taxonomy" id="34275"/>
    <lineage>
        <taxon>Eukaryota</taxon>
        <taxon>Viridiplantae</taxon>
        <taxon>Streptophyta</taxon>
        <taxon>Embryophyta</taxon>
        <taxon>Tracheophyta</taxon>
        <taxon>Spermatophyta</taxon>
        <taxon>Magnoliopsida</taxon>
        <taxon>eudicotyledons</taxon>
        <taxon>Gunneridae</taxon>
        <taxon>Pentapetalae</taxon>
        <taxon>rosids</taxon>
        <taxon>malvids</taxon>
        <taxon>Malvales</taxon>
        <taxon>Malvaceae</taxon>
        <taxon>Malvoideae</taxon>
        <taxon>Gossypium</taxon>
    </lineage>
</organism>
<gene>
    <name evidence="2" type="ORF">E1A91_D06G058500v1</name>
</gene>
<dbReference type="EMBL" id="CM017654">
    <property type="protein sequence ID" value="TYI76182.1"/>
    <property type="molecule type" value="Genomic_DNA"/>
</dbReference>
<dbReference type="Proteomes" id="UP000323597">
    <property type="component" value="Chromosome D06"/>
</dbReference>
<sequence>MPPFSLMLEPRSRRSRQQLGDSNERYCVRGRREIRGGEGRDVRDRRAQRAGAVAAPVAAALRQGLLGFLKF</sequence>
<keyword evidence="3" id="KW-1185">Reference proteome</keyword>
<protein>
    <submittedName>
        <fullName evidence="2">Uncharacterized protein</fullName>
    </submittedName>
</protein>
<dbReference type="AlphaFoldDB" id="A0A5D2UER6"/>
<proteinExistence type="predicted"/>
<evidence type="ECO:0000256" key="1">
    <source>
        <dbReference type="SAM" id="MobiDB-lite"/>
    </source>
</evidence>
<reference evidence="2 3" key="1">
    <citation type="submission" date="2019-07" db="EMBL/GenBank/DDBJ databases">
        <title>WGS assembly of Gossypium mustelinum.</title>
        <authorList>
            <person name="Chen Z.J."/>
            <person name="Sreedasyam A."/>
            <person name="Ando A."/>
            <person name="Song Q."/>
            <person name="De L."/>
            <person name="Hulse-Kemp A."/>
            <person name="Ding M."/>
            <person name="Ye W."/>
            <person name="Kirkbride R."/>
            <person name="Jenkins J."/>
            <person name="Plott C."/>
            <person name="Lovell J."/>
            <person name="Lin Y.-M."/>
            <person name="Vaughn R."/>
            <person name="Liu B."/>
            <person name="Li W."/>
            <person name="Simpson S."/>
            <person name="Scheffler B."/>
            <person name="Saski C."/>
            <person name="Grover C."/>
            <person name="Hu G."/>
            <person name="Conover J."/>
            <person name="Carlson J."/>
            <person name="Shu S."/>
            <person name="Boston L."/>
            <person name="Williams M."/>
            <person name="Peterson D."/>
            <person name="Mcgee K."/>
            <person name="Jones D."/>
            <person name="Wendel J."/>
            <person name="Stelly D."/>
            <person name="Grimwood J."/>
            <person name="Schmutz J."/>
        </authorList>
    </citation>
    <scope>NUCLEOTIDE SEQUENCE [LARGE SCALE GENOMIC DNA]</scope>
    <source>
        <strain evidence="2">1408120.09</strain>
    </source>
</reference>
<name>A0A5D2UER6_GOSMU</name>
<evidence type="ECO:0000313" key="3">
    <source>
        <dbReference type="Proteomes" id="UP000323597"/>
    </source>
</evidence>
<evidence type="ECO:0000313" key="2">
    <source>
        <dbReference type="EMBL" id="TYI76182.1"/>
    </source>
</evidence>